<sequence>MEIQNIILYFFIYGFLGWCTEVAYAAVKERKFVNRGFLNGPICPIYGVGVVIVVQLLDPYAHQLGLLYLLSIVLTTTLEWLTGFALDKLFHHKWWDYSEVPFNLNGYVCIPFSAAWGAACVFVVKIVHPLICKLVLLVPKWLTIGEDVAFGISIFVDISVTVAAILKFNKRLEKMEEIAAEFHRISDQIGSDIYKSVMEGMERQERIKEQTEARKEELRGMYLELQKRSPRMTTRMLRAFPKMQPRLYKEQFGRLKEFRRSEWLATKALKKARKAAKKNK</sequence>
<dbReference type="Pfam" id="PF06541">
    <property type="entry name" value="ABC_trans_CmpB"/>
    <property type="match status" value="1"/>
</dbReference>
<evidence type="ECO:0000256" key="1">
    <source>
        <dbReference type="SAM" id="Coils"/>
    </source>
</evidence>
<dbReference type="InterPro" id="IPR010540">
    <property type="entry name" value="CmpB_TMEM229"/>
</dbReference>
<feature type="transmembrane region" description="Helical" evidence="2">
    <location>
        <begin position="148"/>
        <end position="166"/>
    </location>
</feature>
<keyword evidence="4" id="KW-1185">Reference proteome</keyword>
<dbReference type="Proteomes" id="UP000647235">
    <property type="component" value="Unassembled WGS sequence"/>
</dbReference>
<keyword evidence="2" id="KW-0472">Membrane</keyword>
<dbReference type="EMBL" id="JACOOY010000002">
    <property type="protein sequence ID" value="MBC5663989.1"/>
    <property type="molecule type" value="Genomic_DNA"/>
</dbReference>
<organism evidence="3 4">
    <name type="scientific">Dorea hominis</name>
    <dbReference type="NCBI Taxonomy" id="2763040"/>
    <lineage>
        <taxon>Bacteria</taxon>
        <taxon>Bacillati</taxon>
        <taxon>Bacillota</taxon>
        <taxon>Clostridia</taxon>
        <taxon>Lachnospirales</taxon>
        <taxon>Lachnospiraceae</taxon>
        <taxon>Dorea</taxon>
    </lineage>
</organism>
<keyword evidence="2" id="KW-1133">Transmembrane helix</keyword>
<name>A0ABR7ERS1_9FIRM</name>
<feature type="transmembrane region" description="Helical" evidence="2">
    <location>
        <begin position="6"/>
        <end position="25"/>
    </location>
</feature>
<dbReference type="RefSeq" id="WP_186855302.1">
    <property type="nucleotide sequence ID" value="NZ_JACOOY010000002.1"/>
</dbReference>
<evidence type="ECO:0000313" key="3">
    <source>
        <dbReference type="EMBL" id="MBC5663989.1"/>
    </source>
</evidence>
<keyword evidence="1" id="KW-0175">Coiled coil</keyword>
<proteinExistence type="predicted"/>
<accession>A0ABR7ERS1</accession>
<evidence type="ECO:0000256" key="2">
    <source>
        <dbReference type="SAM" id="Phobius"/>
    </source>
</evidence>
<feature type="coiled-coil region" evidence="1">
    <location>
        <begin position="201"/>
        <end position="228"/>
    </location>
</feature>
<feature type="transmembrane region" description="Helical" evidence="2">
    <location>
        <begin position="107"/>
        <end position="128"/>
    </location>
</feature>
<feature type="transmembrane region" description="Helical" evidence="2">
    <location>
        <begin position="37"/>
        <end position="57"/>
    </location>
</feature>
<evidence type="ECO:0000313" key="4">
    <source>
        <dbReference type="Proteomes" id="UP000647235"/>
    </source>
</evidence>
<gene>
    <name evidence="3" type="ORF">H8S07_01645</name>
</gene>
<protein>
    <submittedName>
        <fullName evidence="3">ABC transporter permease</fullName>
    </submittedName>
</protein>
<reference evidence="3 4" key="1">
    <citation type="submission" date="2020-08" db="EMBL/GenBank/DDBJ databases">
        <title>Genome public.</title>
        <authorList>
            <person name="Liu C."/>
            <person name="Sun Q."/>
        </authorList>
    </citation>
    <scope>NUCLEOTIDE SEQUENCE [LARGE SCALE GENOMIC DNA]</scope>
    <source>
        <strain evidence="3 4">NSJ-36</strain>
    </source>
</reference>
<comment type="caution">
    <text evidence="3">The sequence shown here is derived from an EMBL/GenBank/DDBJ whole genome shotgun (WGS) entry which is preliminary data.</text>
</comment>
<feature type="transmembrane region" description="Helical" evidence="2">
    <location>
        <begin position="63"/>
        <end position="86"/>
    </location>
</feature>
<keyword evidence="2" id="KW-0812">Transmembrane</keyword>